<dbReference type="Proteomes" id="UP001529421">
    <property type="component" value="Unassembled WGS sequence"/>
</dbReference>
<gene>
    <name evidence="2" type="ORF">QUW28_03970</name>
</gene>
<keyword evidence="3" id="KW-1185">Reference proteome</keyword>
<proteinExistence type="predicted"/>
<dbReference type="InterPro" id="IPR011059">
    <property type="entry name" value="Metal-dep_hydrolase_composite"/>
</dbReference>
<dbReference type="InterPro" id="IPR032466">
    <property type="entry name" value="Metal_Hydrolase"/>
</dbReference>
<dbReference type="RefSeq" id="WP_289544717.1">
    <property type="nucleotide sequence ID" value="NZ_JAUDDZ010000003.1"/>
</dbReference>
<dbReference type="EMBL" id="JAUDDZ010000003">
    <property type="protein sequence ID" value="MDM8274654.1"/>
    <property type="molecule type" value="Genomic_DNA"/>
</dbReference>
<organism evidence="2 3">
    <name type="scientific">Enorma phocaeensis</name>
    <dbReference type="NCBI Taxonomy" id="1871019"/>
    <lineage>
        <taxon>Bacteria</taxon>
        <taxon>Bacillati</taxon>
        <taxon>Actinomycetota</taxon>
        <taxon>Coriobacteriia</taxon>
        <taxon>Coriobacteriales</taxon>
        <taxon>Coriobacteriaceae</taxon>
        <taxon>Enorma</taxon>
    </lineage>
</organism>
<dbReference type="PANTHER" id="PTHR43135:SF3">
    <property type="entry name" value="ALPHA-D-RIBOSE 1-METHYLPHOSPHONATE 5-TRIPHOSPHATE DIPHOSPHATASE"/>
    <property type="match status" value="1"/>
</dbReference>
<feature type="domain" description="Amidohydrolase-related" evidence="1">
    <location>
        <begin position="58"/>
        <end position="414"/>
    </location>
</feature>
<dbReference type="InterPro" id="IPR051781">
    <property type="entry name" value="Metallo-dep_Hydrolase"/>
</dbReference>
<dbReference type="Gene3D" id="2.30.40.10">
    <property type="entry name" value="Urease, subunit C, domain 1"/>
    <property type="match status" value="1"/>
</dbReference>
<dbReference type="InterPro" id="IPR006680">
    <property type="entry name" value="Amidohydro-rel"/>
</dbReference>
<sequence length="427" mass="47358">MNKKYAIVGGKLVDGTGAQPIENSLVLVEEDGRISYAGVHEDVPADKGYEVIDVTGKTVMPGLIDTHLHFSGNLTDDDTDWVMQPLLEKQAVAVKQAYDCLTHGLTTVCEIGRFGIHVRDCVNNGVFPGPRIYATGLGFCRTAGHGDSHHCSQLENKQSHPWGDQVDGPWDLRKAVRQRLRENPDAIKIWATGGGIWRWDSGRDQHYCAEEIKAVVDEAKMVGIPVWSHCYNSHSAAYDSVRFGCEQLIHGFDIDERTMDLMAEQGTFFTPTIGFLPTWYSTYPPVYVPEIHDKYEGTLVEQELQRNYDCLREAKKRGVIFTIGSDSFSFVTPYGYVTIDEMYDFVDKVGISPLETITCATLNGAKMAHCEDETGSLEAGKFADLLVVNGDPATDIHDLTPENMDVIMKDGNIVVSGTFGDRNKYSA</sequence>
<evidence type="ECO:0000259" key="1">
    <source>
        <dbReference type="Pfam" id="PF01979"/>
    </source>
</evidence>
<evidence type="ECO:0000313" key="3">
    <source>
        <dbReference type="Proteomes" id="UP001529421"/>
    </source>
</evidence>
<evidence type="ECO:0000313" key="2">
    <source>
        <dbReference type="EMBL" id="MDM8274654.1"/>
    </source>
</evidence>
<accession>A0ABT7V8E5</accession>
<dbReference type="SUPFAM" id="SSF51556">
    <property type="entry name" value="Metallo-dependent hydrolases"/>
    <property type="match status" value="1"/>
</dbReference>
<name>A0ABT7V8E5_9ACTN</name>
<dbReference type="InterPro" id="IPR057744">
    <property type="entry name" value="OTAase-like"/>
</dbReference>
<dbReference type="PANTHER" id="PTHR43135">
    <property type="entry name" value="ALPHA-D-RIBOSE 1-METHYLPHOSPHONATE 5-TRIPHOSPHATE DIPHOSPHATASE"/>
    <property type="match status" value="1"/>
</dbReference>
<protein>
    <submittedName>
        <fullName evidence="2">Amidohydrolase family protein</fullName>
    </submittedName>
</protein>
<dbReference type="SUPFAM" id="SSF51338">
    <property type="entry name" value="Composite domain of metallo-dependent hydrolases"/>
    <property type="match status" value="1"/>
</dbReference>
<dbReference type="Gene3D" id="3.20.20.140">
    <property type="entry name" value="Metal-dependent hydrolases"/>
    <property type="match status" value="1"/>
</dbReference>
<reference evidence="3" key="1">
    <citation type="submission" date="2023-06" db="EMBL/GenBank/DDBJ databases">
        <title>Identification and characterization of horizontal gene transfer across gut microbiota members of farm animals based on homology search.</title>
        <authorList>
            <person name="Zeman M."/>
            <person name="Kubasova T."/>
            <person name="Jahodarova E."/>
            <person name="Nykrynova M."/>
            <person name="Rychlik I."/>
        </authorList>
    </citation>
    <scope>NUCLEOTIDE SEQUENCE [LARGE SCALE GENOMIC DNA]</scope>
    <source>
        <strain evidence="3">154_Feed</strain>
    </source>
</reference>
<dbReference type="Pfam" id="PF01979">
    <property type="entry name" value="Amidohydro_1"/>
    <property type="match status" value="1"/>
</dbReference>
<comment type="caution">
    <text evidence="2">The sequence shown here is derived from an EMBL/GenBank/DDBJ whole genome shotgun (WGS) entry which is preliminary data.</text>
</comment>
<dbReference type="CDD" id="cd01299">
    <property type="entry name" value="Met_dep_hydrolase_A"/>
    <property type="match status" value="1"/>
</dbReference>